<reference evidence="12" key="1">
    <citation type="submission" date="2020-02" db="EMBL/GenBank/DDBJ databases">
        <authorList>
            <person name="Meier V. D."/>
        </authorList>
    </citation>
    <scope>NUCLEOTIDE SEQUENCE</scope>
    <source>
        <strain evidence="12">AVDCRST_MAG56</strain>
    </source>
</reference>
<dbReference type="GO" id="GO:0016787">
    <property type="term" value="F:hydrolase activity"/>
    <property type="evidence" value="ECO:0007669"/>
    <property type="project" value="UniProtKB-KW"/>
</dbReference>
<evidence type="ECO:0000256" key="6">
    <source>
        <dbReference type="ARBA" id="ARBA00023065"/>
    </source>
</evidence>
<keyword evidence="11" id="KW-1003">Cell membrane</keyword>
<comment type="subunit">
    <text evidence="11">F-type ATPases have 2 components, CF(1) - the catalytic core - and CF(0) - the membrane proton channel. CF(1) has five subunits: alpha(3), beta(3), gamma(1), delta(1), epsilon(1). CF(0) has three main subunits: a, b and c.</text>
</comment>
<evidence type="ECO:0000256" key="2">
    <source>
        <dbReference type="ARBA" id="ARBA00004170"/>
    </source>
</evidence>
<dbReference type="GO" id="GO:0005886">
    <property type="term" value="C:plasma membrane"/>
    <property type="evidence" value="ECO:0007669"/>
    <property type="project" value="UniProtKB-SubCell"/>
</dbReference>
<evidence type="ECO:0000313" key="12">
    <source>
        <dbReference type="EMBL" id="CAA9322277.1"/>
    </source>
</evidence>
<evidence type="ECO:0000256" key="11">
    <source>
        <dbReference type="HAMAP-Rule" id="MF_00815"/>
    </source>
</evidence>
<comment type="function">
    <text evidence="1 11">Produces ATP from ADP in the presence of a proton gradient across the membrane. The gamma chain is believed to be important in regulating ATPase activity and the flow of protons through the CF(0) complex.</text>
</comment>
<dbReference type="Pfam" id="PF00231">
    <property type="entry name" value="ATP-synt"/>
    <property type="match status" value="1"/>
</dbReference>
<keyword evidence="8 11" id="KW-0139">CF(1)</keyword>
<keyword evidence="6 11" id="KW-0406">Ion transport</keyword>
<evidence type="ECO:0000256" key="3">
    <source>
        <dbReference type="ARBA" id="ARBA00007681"/>
    </source>
</evidence>
<proteinExistence type="inferred from homology"/>
<evidence type="ECO:0000256" key="10">
    <source>
        <dbReference type="ARBA" id="ARBA00060385"/>
    </source>
</evidence>
<keyword evidence="7 11" id="KW-0472">Membrane</keyword>
<dbReference type="PANTHER" id="PTHR11693">
    <property type="entry name" value="ATP SYNTHASE GAMMA CHAIN"/>
    <property type="match status" value="1"/>
</dbReference>
<keyword evidence="12" id="KW-0378">Hydrolase</keyword>
<keyword evidence="9 11" id="KW-0066">ATP synthesis</keyword>
<dbReference type="InterPro" id="IPR000131">
    <property type="entry name" value="ATP_synth_F1_gsu"/>
</dbReference>
<dbReference type="PANTHER" id="PTHR11693:SF22">
    <property type="entry name" value="ATP SYNTHASE SUBUNIT GAMMA, MITOCHONDRIAL"/>
    <property type="match status" value="1"/>
</dbReference>
<evidence type="ECO:0000256" key="1">
    <source>
        <dbReference type="ARBA" id="ARBA00003456"/>
    </source>
</evidence>
<dbReference type="GO" id="GO:0045259">
    <property type="term" value="C:proton-transporting ATP synthase complex"/>
    <property type="evidence" value="ECO:0007669"/>
    <property type="project" value="UniProtKB-KW"/>
</dbReference>
<evidence type="ECO:0000256" key="7">
    <source>
        <dbReference type="ARBA" id="ARBA00023136"/>
    </source>
</evidence>
<dbReference type="NCBIfam" id="TIGR01146">
    <property type="entry name" value="ATPsyn_F1gamma"/>
    <property type="match status" value="1"/>
</dbReference>
<dbReference type="CDD" id="cd12151">
    <property type="entry name" value="F1-ATPase_gamma"/>
    <property type="match status" value="1"/>
</dbReference>
<dbReference type="SUPFAM" id="SSF52943">
    <property type="entry name" value="ATP synthase (F1-ATPase), gamma subunit"/>
    <property type="match status" value="1"/>
</dbReference>
<evidence type="ECO:0000256" key="8">
    <source>
        <dbReference type="ARBA" id="ARBA00023196"/>
    </source>
</evidence>
<dbReference type="Gene3D" id="3.40.1380.10">
    <property type="match status" value="1"/>
</dbReference>
<evidence type="ECO:0000256" key="4">
    <source>
        <dbReference type="ARBA" id="ARBA00022448"/>
    </source>
</evidence>
<dbReference type="HAMAP" id="MF_00815">
    <property type="entry name" value="ATP_synth_gamma_bact"/>
    <property type="match status" value="1"/>
</dbReference>
<comment type="subcellular location">
    <subcellularLocation>
        <location evidence="11">Cell membrane</location>
        <topology evidence="11">Peripheral membrane protein</topology>
    </subcellularLocation>
    <subcellularLocation>
        <location evidence="2">Membrane</location>
        <topology evidence="2">Peripheral membrane protein</topology>
    </subcellularLocation>
    <subcellularLocation>
        <location evidence="10">Thylakoid</location>
    </subcellularLocation>
</comment>
<dbReference type="GO" id="GO:0005524">
    <property type="term" value="F:ATP binding"/>
    <property type="evidence" value="ECO:0007669"/>
    <property type="project" value="UniProtKB-UniRule"/>
</dbReference>
<dbReference type="Gene3D" id="1.10.287.80">
    <property type="entry name" value="ATP synthase, gamma subunit, helix hairpin domain"/>
    <property type="match status" value="1"/>
</dbReference>
<dbReference type="FunFam" id="1.10.287.80:FF:000003">
    <property type="entry name" value="ATP synthase gamma chain, chloroplastic"/>
    <property type="match status" value="1"/>
</dbReference>
<evidence type="ECO:0000256" key="5">
    <source>
        <dbReference type="ARBA" id="ARBA00022781"/>
    </source>
</evidence>
<dbReference type="GO" id="GO:0046933">
    <property type="term" value="F:proton-transporting ATP synthase activity, rotational mechanism"/>
    <property type="evidence" value="ECO:0007669"/>
    <property type="project" value="UniProtKB-UniRule"/>
</dbReference>
<organism evidence="12">
    <name type="scientific">uncultured Cytophagales bacterium</name>
    <dbReference type="NCBI Taxonomy" id="158755"/>
    <lineage>
        <taxon>Bacteria</taxon>
        <taxon>Pseudomonadati</taxon>
        <taxon>Bacteroidota</taxon>
        <taxon>Sphingobacteriia</taxon>
        <taxon>Sphingobacteriales</taxon>
        <taxon>environmental samples</taxon>
    </lineage>
</organism>
<dbReference type="EMBL" id="CADCTQ010000579">
    <property type="protein sequence ID" value="CAA9322277.1"/>
    <property type="molecule type" value="Genomic_DNA"/>
</dbReference>
<dbReference type="AlphaFoldDB" id="A0A6J4L2S2"/>
<comment type="similarity">
    <text evidence="3 11">Belongs to the ATPase gamma chain family.</text>
</comment>
<keyword evidence="5 11" id="KW-0375">Hydrogen ion transport</keyword>
<dbReference type="GO" id="GO:0009579">
    <property type="term" value="C:thylakoid"/>
    <property type="evidence" value="ECO:0007669"/>
    <property type="project" value="UniProtKB-SubCell"/>
</dbReference>
<gene>
    <name evidence="11" type="primary">atpG</name>
    <name evidence="12" type="ORF">AVDCRST_MAG56-7044</name>
</gene>
<dbReference type="InterPro" id="IPR023632">
    <property type="entry name" value="ATP_synth_F1_gsu_CS"/>
</dbReference>
<dbReference type="InterPro" id="IPR035968">
    <property type="entry name" value="ATP_synth_F1_ATPase_gsu"/>
</dbReference>
<dbReference type="GO" id="GO:0042777">
    <property type="term" value="P:proton motive force-driven plasma membrane ATP synthesis"/>
    <property type="evidence" value="ECO:0007669"/>
    <property type="project" value="UniProtKB-UniRule"/>
</dbReference>
<evidence type="ECO:0000256" key="9">
    <source>
        <dbReference type="ARBA" id="ARBA00023310"/>
    </source>
</evidence>
<protein>
    <recommendedName>
        <fullName evidence="11">ATP synthase gamma chain</fullName>
    </recommendedName>
    <alternativeName>
        <fullName evidence="11">ATP synthase F1 sector gamma subunit</fullName>
    </alternativeName>
    <alternativeName>
        <fullName evidence="11">F-ATPase gamma subunit</fullName>
    </alternativeName>
</protein>
<sequence length="294" mass="32604">MPSLKEVRSRIVSINSTQQITKAMKMVSAAKLRRAQDAIIQMRPYAQRLSGILNNLSAAVEDNVANPFAQERAPGRVLIIAITSDRGLAGAFNTNVMKGVMAQIQERYPAQAAAGNVTIMPVGKKAMDAFSRRRFPVIGEYSTLFVGLNFAKARTAAEFAMNGFLNGTYDRVDIVYTEFRNVVTQIVKREQFLPILPSPVQQQNANKIDYIFEPSQAEIFQELVPKSLKVQFYRALLESNASEHGARMTAMDKATDNAKELLKELRLQYNRSRQAAITKEILEIVGGAEALASS</sequence>
<dbReference type="PRINTS" id="PR00126">
    <property type="entry name" value="ATPASEGAMMA"/>
</dbReference>
<accession>A0A6J4L2S2</accession>
<keyword evidence="4 11" id="KW-0813">Transport</keyword>
<dbReference type="PROSITE" id="PS00153">
    <property type="entry name" value="ATPASE_GAMMA"/>
    <property type="match status" value="1"/>
</dbReference>
<name>A0A6J4L2S2_9SPHI</name>